<dbReference type="EMBL" id="FNVQ01000004">
    <property type="protein sequence ID" value="SEG75358.1"/>
    <property type="molecule type" value="Genomic_DNA"/>
</dbReference>
<dbReference type="InterPro" id="IPR021109">
    <property type="entry name" value="Peptidase_aspartic_dom_sf"/>
</dbReference>
<reference evidence="3 4" key="1">
    <citation type="submission" date="2016-10" db="EMBL/GenBank/DDBJ databases">
        <authorList>
            <person name="de Groot N.N."/>
        </authorList>
    </citation>
    <scope>NUCLEOTIDE SEQUENCE [LARGE SCALE GENOMIC DNA]</scope>
    <source>
        <strain evidence="3 4">DSM 22012</strain>
    </source>
</reference>
<proteinExistence type="predicted"/>
<dbReference type="PROSITE" id="PS51257">
    <property type="entry name" value="PROKAR_LIPOPROTEIN"/>
    <property type="match status" value="1"/>
</dbReference>
<dbReference type="SUPFAM" id="SSF50630">
    <property type="entry name" value="Acid proteases"/>
    <property type="match status" value="1"/>
</dbReference>
<evidence type="ECO:0000256" key="1">
    <source>
        <dbReference type="SAM" id="MobiDB-lite"/>
    </source>
</evidence>
<evidence type="ECO:0000259" key="2">
    <source>
        <dbReference type="Pfam" id="PF05618"/>
    </source>
</evidence>
<keyword evidence="4" id="KW-1185">Reference proteome</keyword>
<name>A0A1H6CR71_9GAMM</name>
<dbReference type="Gene3D" id="2.40.70.10">
    <property type="entry name" value="Acid Proteases"/>
    <property type="match status" value="1"/>
</dbReference>
<gene>
    <name evidence="3" type="ORF">SAMN05444390_10450</name>
</gene>
<evidence type="ECO:0000313" key="4">
    <source>
        <dbReference type="Proteomes" id="UP000236745"/>
    </source>
</evidence>
<evidence type="ECO:0000313" key="3">
    <source>
        <dbReference type="EMBL" id="SEG75358.1"/>
    </source>
</evidence>
<feature type="region of interest" description="Disordered" evidence="1">
    <location>
        <begin position="96"/>
        <end position="117"/>
    </location>
</feature>
<dbReference type="Pfam" id="PF05618">
    <property type="entry name" value="Zn_protease"/>
    <property type="match status" value="1"/>
</dbReference>
<dbReference type="AlphaFoldDB" id="A0A1H6CR71"/>
<feature type="domain" description="Retropepsin-like aspartic endopeptidase" evidence="2">
    <location>
        <begin position="123"/>
        <end position="253"/>
    </location>
</feature>
<dbReference type="PANTHER" id="PTHR38037">
    <property type="entry name" value="ZN_PROTEASE DOMAIN-CONTAINING PROTEIN"/>
    <property type="match status" value="1"/>
</dbReference>
<protein>
    <submittedName>
        <fullName evidence="3">Uncharacterized conserved protein</fullName>
    </submittedName>
</protein>
<dbReference type="PANTHER" id="PTHR38037:SF2">
    <property type="entry name" value="ATP-DEPENDENT ZINC PROTEASE DOMAIN-CONTAINING PROTEIN-RELATED"/>
    <property type="match status" value="1"/>
</dbReference>
<sequence length="269" mass="30936">MFHRMFSSSAVSRYLRFLLLIPVTLVLSACAQDRYFFLERADLAPIQQQLAEQQVEISALKEQNQAQFDLLETRQQLRQNDLSAEFRAQRTLLEKQQQAAREPRNLVNPQQPPSHGRYQGKLVVGELENVYLAVPGIVYEARIDSGAQTSSLHATNIERFERDGERWVRFDIADPATQQEITLERKLSRNVRIIQASADEAERRPVVDLPFMIGDHRQTAEFTLNDREQLTYPLLIGRNILRDVMLVDVGREHATELPEGLELVGEDDE</sequence>
<accession>A0A1H6CR71</accession>
<organism evidence="3 4">
    <name type="scientific">Marinobacterium lutimaris</name>
    <dbReference type="NCBI Taxonomy" id="568106"/>
    <lineage>
        <taxon>Bacteria</taxon>
        <taxon>Pseudomonadati</taxon>
        <taxon>Pseudomonadota</taxon>
        <taxon>Gammaproteobacteria</taxon>
        <taxon>Oceanospirillales</taxon>
        <taxon>Oceanospirillaceae</taxon>
        <taxon>Marinobacterium</taxon>
    </lineage>
</organism>
<dbReference type="InterPro" id="IPR008503">
    <property type="entry name" value="Asp_endopeptidase"/>
</dbReference>
<dbReference type="Proteomes" id="UP000236745">
    <property type="component" value="Unassembled WGS sequence"/>
</dbReference>